<dbReference type="EMBL" id="JAATJA010000003">
    <property type="protein sequence ID" value="NJB68936.1"/>
    <property type="molecule type" value="Genomic_DNA"/>
</dbReference>
<keyword evidence="6" id="KW-1185">Reference proteome</keyword>
<dbReference type="SUPFAM" id="SSF46785">
    <property type="entry name" value="Winged helix' DNA-binding domain"/>
    <property type="match status" value="1"/>
</dbReference>
<proteinExistence type="predicted"/>
<dbReference type="PRINTS" id="PR00598">
    <property type="entry name" value="HTHMARR"/>
</dbReference>
<dbReference type="PANTHER" id="PTHR33164:SF64">
    <property type="entry name" value="TRANSCRIPTIONAL REGULATOR SLYA"/>
    <property type="match status" value="1"/>
</dbReference>
<dbReference type="Gene3D" id="1.10.10.10">
    <property type="entry name" value="Winged helix-like DNA-binding domain superfamily/Winged helix DNA-binding domain"/>
    <property type="match status" value="1"/>
</dbReference>
<feature type="domain" description="HTH marR-type" evidence="4">
    <location>
        <begin position="10"/>
        <end position="144"/>
    </location>
</feature>
<dbReference type="PANTHER" id="PTHR33164">
    <property type="entry name" value="TRANSCRIPTIONAL REGULATOR, MARR FAMILY"/>
    <property type="match status" value="1"/>
</dbReference>
<dbReference type="InterPro" id="IPR036390">
    <property type="entry name" value="WH_DNA-bd_sf"/>
</dbReference>
<dbReference type="RefSeq" id="WP_167942032.1">
    <property type="nucleotide sequence ID" value="NZ_JAATJA010000003.1"/>
</dbReference>
<dbReference type="GO" id="GO:0003700">
    <property type="term" value="F:DNA-binding transcription factor activity"/>
    <property type="evidence" value="ECO:0007669"/>
    <property type="project" value="InterPro"/>
</dbReference>
<dbReference type="GO" id="GO:0006950">
    <property type="term" value="P:response to stress"/>
    <property type="evidence" value="ECO:0007669"/>
    <property type="project" value="TreeGrafter"/>
</dbReference>
<keyword evidence="1" id="KW-0805">Transcription regulation</keyword>
<keyword evidence="2 5" id="KW-0238">DNA-binding</keyword>
<dbReference type="Pfam" id="PF01047">
    <property type="entry name" value="MarR"/>
    <property type="match status" value="1"/>
</dbReference>
<dbReference type="InterPro" id="IPR000835">
    <property type="entry name" value="HTH_MarR-typ"/>
</dbReference>
<evidence type="ECO:0000256" key="2">
    <source>
        <dbReference type="ARBA" id="ARBA00023125"/>
    </source>
</evidence>
<dbReference type="InterPro" id="IPR036388">
    <property type="entry name" value="WH-like_DNA-bd_sf"/>
</dbReference>
<dbReference type="GO" id="GO:0003677">
    <property type="term" value="F:DNA binding"/>
    <property type="evidence" value="ECO:0007669"/>
    <property type="project" value="UniProtKB-KW"/>
</dbReference>
<name>A0A846QJ96_9BACT</name>
<dbReference type="PROSITE" id="PS50995">
    <property type="entry name" value="HTH_MARR_2"/>
    <property type="match status" value="1"/>
</dbReference>
<comment type="caution">
    <text evidence="5">The sequence shown here is derived from an EMBL/GenBank/DDBJ whole genome shotgun (WGS) entry which is preliminary data.</text>
</comment>
<sequence length="154" mass="18019">MLIEEKYFLSNYPGYVIARTGKAIKFELRRYLREAGIDVTSEQWALLCHLWEQEGRSQKELAELSFKDTANITRMIDVLEGKGIVYREKDPSDRRTYKIYLTPRGRELRGEIMPFVMDLATKAFSCLSSQEQEELVRMLNTLCNHILDMRETAS</sequence>
<reference evidence="5 6" key="1">
    <citation type="submission" date="2020-03" db="EMBL/GenBank/DDBJ databases">
        <title>Genomic Encyclopedia of Type Strains, Phase IV (KMG-IV): sequencing the most valuable type-strain genomes for metagenomic binning, comparative biology and taxonomic classification.</title>
        <authorList>
            <person name="Goeker M."/>
        </authorList>
    </citation>
    <scope>NUCLEOTIDE SEQUENCE [LARGE SCALE GENOMIC DNA]</scope>
    <source>
        <strain evidence="5 6">DSM 24233</strain>
    </source>
</reference>
<protein>
    <submittedName>
        <fullName evidence="5">DNA-binding MarR family transcriptional regulator</fullName>
    </submittedName>
</protein>
<gene>
    <name evidence="5" type="ORF">GGQ74_002630</name>
</gene>
<evidence type="ECO:0000259" key="4">
    <source>
        <dbReference type="PROSITE" id="PS50995"/>
    </source>
</evidence>
<dbReference type="Proteomes" id="UP000580856">
    <property type="component" value="Unassembled WGS sequence"/>
</dbReference>
<evidence type="ECO:0000256" key="3">
    <source>
        <dbReference type="ARBA" id="ARBA00023163"/>
    </source>
</evidence>
<evidence type="ECO:0000313" key="6">
    <source>
        <dbReference type="Proteomes" id="UP000580856"/>
    </source>
</evidence>
<dbReference type="InterPro" id="IPR039422">
    <property type="entry name" value="MarR/SlyA-like"/>
</dbReference>
<dbReference type="SMART" id="SM00347">
    <property type="entry name" value="HTH_MARR"/>
    <property type="match status" value="1"/>
</dbReference>
<keyword evidence="3" id="KW-0804">Transcription</keyword>
<evidence type="ECO:0000256" key="1">
    <source>
        <dbReference type="ARBA" id="ARBA00023015"/>
    </source>
</evidence>
<dbReference type="AlphaFoldDB" id="A0A846QJ96"/>
<accession>A0A846QJ96</accession>
<organism evidence="5 6">
    <name type="scientific">Desulfobaculum xiamenense</name>
    <dbReference type="NCBI Taxonomy" id="995050"/>
    <lineage>
        <taxon>Bacteria</taxon>
        <taxon>Pseudomonadati</taxon>
        <taxon>Thermodesulfobacteriota</taxon>
        <taxon>Desulfovibrionia</taxon>
        <taxon>Desulfovibrionales</taxon>
        <taxon>Desulfovibrionaceae</taxon>
        <taxon>Desulfobaculum</taxon>
    </lineage>
</organism>
<evidence type="ECO:0000313" key="5">
    <source>
        <dbReference type="EMBL" id="NJB68936.1"/>
    </source>
</evidence>